<dbReference type="SUPFAM" id="SSF56672">
    <property type="entry name" value="DNA/RNA polymerases"/>
    <property type="match status" value="1"/>
</dbReference>
<evidence type="ECO:0000313" key="3">
    <source>
        <dbReference type="Proteomes" id="UP001314205"/>
    </source>
</evidence>
<name>A0AAV1KG76_9NEOP</name>
<dbReference type="GO" id="GO:0071897">
    <property type="term" value="P:DNA biosynthetic process"/>
    <property type="evidence" value="ECO:0007669"/>
    <property type="project" value="UniProtKB-ARBA"/>
</dbReference>
<reference evidence="2 3" key="1">
    <citation type="submission" date="2023-11" db="EMBL/GenBank/DDBJ databases">
        <authorList>
            <person name="Hedman E."/>
            <person name="Englund M."/>
            <person name="Stromberg M."/>
            <person name="Nyberg Akerstrom W."/>
            <person name="Nylinder S."/>
            <person name="Jareborg N."/>
            <person name="Kallberg Y."/>
            <person name="Kronander E."/>
        </authorList>
    </citation>
    <scope>NUCLEOTIDE SEQUENCE [LARGE SCALE GENOMIC DNA]</scope>
</reference>
<dbReference type="InterPro" id="IPR000477">
    <property type="entry name" value="RT_dom"/>
</dbReference>
<gene>
    <name evidence="2" type="ORF">PARMNEM_LOCUS2821</name>
</gene>
<evidence type="ECO:0000259" key="1">
    <source>
        <dbReference type="PROSITE" id="PS50878"/>
    </source>
</evidence>
<dbReference type="InterPro" id="IPR043502">
    <property type="entry name" value="DNA/RNA_pol_sf"/>
</dbReference>
<dbReference type="EMBL" id="CAVLGL010000024">
    <property type="protein sequence ID" value="CAK1581112.1"/>
    <property type="molecule type" value="Genomic_DNA"/>
</dbReference>
<dbReference type="PROSITE" id="PS50878">
    <property type="entry name" value="RT_POL"/>
    <property type="match status" value="1"/>
</dbReference>
<dbReference type="PANTHER" id="PTHR33332">
    <property type="entry name" value="REVERSE TRANSCRIPTASE DOMAIN-CONTAINING PROTEIN"/>
    <property type="match status" value="1"/>
</dbReference>
<dbReference type="Proteomes" id="UP001314205">
    <property type="component" value="Unassembled WGS sequence"/>
</dbReference>
<protein>
    <recommendedName>
        <fullName evidence="1">Reverse transcriptase domain-containing protein</fullName>
    </recommendedName>
</protein>
<comment type="caution">
    <text evidence="2">The sequence shown here is derived from an EMBL/GenBank/DDBJ whole genome shotgun (WGS) entry which is preliminary data.</text>
</comment>
<dbReference type="Pfam" id="PF00078">
    <property type="entry name" value="RVT_1"/>
    <property type="match status" value="1"/>
</dbReference>
<dbReference type="AlphaFoldDB" id="A0AAV1KG76"/>
<sequence>MDKGIQVDSVYTDFRKAFDKVDHYILLKKIAFNGIRGDLLRWFHSYITKRTQRVVVNGHSSNLVTVISGVPQGSILGPLLFILFINDINNCFHHSHFLLYADDLKVYLPILSADDNFKLQSDLYRLSLYCTKNKLQLNVDKCKSITFTKKRNLINNTYTINNTEWI</sequence>
<evidence type="ECO:0000313" key="2">
    <source>
        <dbReference type="EMBL" id="CAK1581112.1"/>
    </source>
</evidence>
<organism evidence="2 3">
    <name type="scientific">Parnassius mnemosyne</name>
    <name type="common">clouded apollo</name>
    <dbReference type="NCBI Taxonomy" id="213953"/>
    <lineage>
        <taxon>Eukaryota</taxon>
        <taxon>Metazoa</taxon>
        <taxon>Ecdysozoa</taxon>
        <taxon>Arthropoda</taxon>
        <taxon>Hexapoda</taxon>
        <taxon>Insecta</taxon>
        <taxon>Pterygota</taxon>
        <taxon>Neoptera</taxon>
        <taxon>Endopterygota</taxon>
        <taxon>Lepidoptera</taxon>
        <taxon>Glossata</taxon>
        <taxon>Ditrysia</taxon>
        <taxon>Papilionoidea</taxon>
        <taxon>Papilionidae</taxon>
        <taxon>Parnassiinae</taxon>
        <taxon>Parnassini</taxon>
        <taxon>Parnassius</taxon>
        <taxon>Driopa</taxon>
    </lineage>
</organism>
<feature type="domain" description="Reverse transcriptase" evidence="1">
    <location>
        <begin position="1"/>
        <end position="166"/>
    </location>
</feature>
<accession>A0AAV1KG76</accession>
<keyword evidence="3" id="KW-1185">Reference proteome</keyword>
<proteinExistence type="predicted"/>